<dbReference type="SMART" id="SM00563">
    <property type="entry name" value="PlsC"/>
    <property type="match status" value="1"/>
</dbReference>
<evidence type="ECO:0000313" key="5">
    <source>
        <dbReference type="Proteomes" id="UP000041254"/>
    </source>
</evidence>
<name>A0A0G4ETA6_VITBC</name>
<reference evidence="4 5" key="1">
    <citation type="submission" date="2014-11" db="EMBL/GenBank/DDBJ databases">
        <authorList>
            <person name="Zhu J."/>
            <person name="Qi W."/>
            <person name="Song R."/>
        </authorList>
    </citation>
    <scope>NUCLEOTIDE SEQUENCE [LARGE SCALE GENOMIC DNA]</scope>
</reference>
<proteinExistence type="predicted"/>
<evidence type="ECO:0000259" key="3">
    <source>
        <dbReference type="SMART" id="SM00563"/>
    </source>
</evidence>
<accession>A0A0G4ETA6</accession>
<feature type="region of interest" description="Disordered" evidence="1">
    <location>
        <begin position="205"/>
        <end position="235"/>
    </location>
</feature>
<keyword evidence="2" id="KW-0472">Membrane</keyword>
<sequence>MADVSLFRRGRRVLMSLALLAWAAFIFGSHFIVWVFPLALIMIFFWDKPFHKLIIKVGTTWSRSLTHFGFLRIYATIDPAVYAAVRKAKVRIVVSNHRAELDLVSLPALIGVLDPARCGEQFAIANNVLVERVPVVGWSFHFGGMLSIFYNQKERNARTLDKVVDLLTNGPKSWFFFFPEGNTWSSNKAKRGQQLFEEQIAIDQTESSPATAASADTTTDSGEASARDGGGDGDGENVPNLLPLYWGCYDRLRGSLPVSDDVCWLDVTSATPDVPNRLTYNWRPPYTLLGHPAYPDYLIMNVRLMSASDVSSHESLQRVWARKSRYLDQLAAGVFHQPNEDSYDHKWIRLRASFWSWWTVWGLLIPSLLLLSFVLWPVQTLLYSCAMNALLLTCAWQYIPFYTPPQPEDGMVGSANSSPKLLKHVSSAMSDASTGG</sequence>
<evidence type="ECO:0000313" key="4">
    <source>
        <dbReference type="EMBL" id="CEM01539.1"/>
    </source>
</evidence>
<feature type="compositionally biased region" description="Low complexity" evidence="1">
    <location>
        <begin position="205"/>
        <end position="224"/>
    </location>
</feature>
<dbReference type="GO" id="GO:0005783">
    <property type="term" value="C:endoplasmic reticulum"/>
    <property type="evidence" value="ECO:0007669"/>
    <property type="project" value="TreeGrafter"/>
</dbReference>
<dbReference type="Proteomes" id="UP000041254">
    <property type="component" value="Unassembled WGS sequence"/>
</dbReference>
<feature type="domain" description="Phospholipid/glycerol acyltransferase" evidence="3">
    <location>
        <begin position="91"/>
        <end position="249"/>
    </location>
</feature>
<dbReference type="InterPro" id="IPR002123">
    <property type="entry name" value="Plipid/glycerol_acylTrfase"/>
</dbReference>
<keyword evidence="5" id="KW-1185">Reference proteome</keyword>
<keyword evidence="2" id="KW-0812">Transmembrane</keyword>
<dbReference type="PANTHER" id="PTHR10983:SF16">
    <property type="entry name" value="LYSOCARDIOLIPIN ACYLTRANSFERASE 1"/>
    <property type="match status" value="1"/>
</dbReference>
<dbReference type="EMBL" id="CDMY01000305">
    <property type="protein sequence ID" value="CEM01539.1"/>
    <property type="molecule type" value="Genomic_DNA"/>
</dbReference>
<dbReference type="SUPFAM" id="SSF69593">
    <property type="entry name" value="Glycerol-3-phosphate (1)-acyltransferase"/>
    <property type="match status" value="1"/>
</dbReference>
<dbReference type="GO" id="GO:0016746">
    <property type="term" value="F:acyltransferase activity"/>
    <property type="evidence" value="ECO:0007669"/>
    <property type="project" value="InterPro"/>
</dbReference>
<dbReference type="PANTHER" id="PTHR10983">
    <property type="entry name" value="1-ACYLGLYCEROL-3-PHOSPHATE ACYLTRANSFERASE-RELATED"/>
    <property type="match status" value="1"/>
</dbReference>
<dbReference type="VEuPathDB" id="CryptoDB:Vbra_13169"/>
<dbReference type="Pfam" id="PF01553">
    <property type="entry name" value="Acyltransferase"/>
    <property type="match status" value="1"/>
</dbReference>
<feature type="transmembrane region" description="Helical" evidence="2">
    <location>
        <begin position="381"/>
        <end position="399"/>
    </location>
</feature>
<evidence type="ECO:0000256" key="1">
    <source>
        <dbReference type="SAM" id="MobiDB-lite"/>
    </source>
</evidence>
<protein>
    <recommendedName>
        <fullName evidence="3">Phospholipid/glycerol acyltransferase domain-containing protein</fullName>
    </recommendedName>
</protein>
<feature type="transmembrane region" description="Helical" evidence="2">
    <location>
        <begin position="20"/>
        <end position="46"/>
    </location>
</feature>
<feature type="transmembrane region" description="Helical" evidence="2">
    <location>
        <begin position="355"/>
        <end position="375"/>
    </location>
</feature>
<dbReference type="GO" id="GO:0036149">
    <property type="term" value="P:phosphatidylinositol acyl-chain remodeling"/>
    <property type="evidence" value="ECO:0007669"/>
    <property type="project" value="TreeGrafter"/>
</dbReference>
<organism evidence="4 5">
    <name type="scientific">Vitrella brassicaformis (strain CCMP3155)</name>
    <dbReference type="NCBI Taxonomy" id="1169540"/>
    <lineage>
        <taxon>Eukaryota</taxon>
        <taxon>Sar</taxon>
        <taxon>Alveolata</taxon>
        <taxon>Colpodellida</taxon>
        <taxon>Vitrellaceae</taxon>
        <taxon>Vitrella</taxon>
    </lineage>
</organism>
<gene>
    <name evidence="4" type="ORF">Vbra_13169</name>
</gene>
<evidence type="ECO:0000256" key="2">
    <source>
        <dbReference type="SAM" id="Phobius"/>
    </source>
</evidence>
<keyword evidence="2" id="KW-1133">Transmembrane helix</keyword>
<dbReference type="InParanoid" id="A0A0G4ETA6"/>
<dbReference type="AlphaFoldDB" id="A0A0G4ETA6"/>